<dbReference type="EMBL" id="JBHSJC010000001">
    <property type="protein sequence ID" value="MFC4829313.1"/>
    <property type="molecule type" value="Genomic_DNA"/>
</dbReference>
<keyword evidence="4" id="KW-0472">Membrane</keyword>
<sequence length="427" mass="42931">MTLGLPEHLARESLSRALGGAGHWAAAVCLGAALLLAAVSAVAATTPIGAGPERQRAALTALALLSAQALLLFLVSRSASVTLTVLALVAGTGAVYGLTVLLLMSGEVEDVADNALVALSRAALVLIGGAGVGSGIAITWAVLGWGLGEAAAFLGSATAGAAWSPSVPAAAVLGIVVVARVLDAVSRRVIDRRETALHRASQQTRELTIRHDYEVRAIARLHDTALNHLVAIATAGSGPVEERLRAAIRHDLSLIVGRDWAGDHAETTAAGTSGAAGADVGRSDATWTEGGGTTVLLDAPTPLADALAIAGEAGVAVRVAGSPDALRALGPRRREALEAAVAQCLVNIARHAGVDEAELAVGAGDGAVTVVVIDSGTGFDLDAVPDDRIGLRTSIRGRIEQEGGTARIWSRPGVGTTVLLSVPEGGA</sequence>
<evidence type="ECO:0000256" key="1">
    <source>
        <dbReference type="ARBA" id="ARBA00022679"/>
    </source>
</evidence>
<evidence type="ECO:0000256" key="2">
    <source>
        <dbReference type="ARBA" id="ARBA00022777"/>
    </source>
</evidence>
<gene>
    <name evidence="5" type="ORF">ACFPER_10960</name>
</gene>
<dbReference type="PANTHER" id="PTHR24421:SF58">
    <property type="entry name" value="SIGNAL TRANSDUCTION HISTIDINE-PROTEIN KINASE_PHOSPHATASE UHPB"/>
    <property type="match status" value="1"/>
</dbReference>
<feature type="transmembrane region" description="Helical" evidence="4">
    <location>
        <begin position="57"/>
        <end position="75"/>
    </location>
</feature>
<name>A0ABV9R6G0_9MICO</name>
<keyword evidence="3" id="KW-0902">Two-component regulatory system</keyword>
<evidence type="ECO:0000256" key="4">
    <source>
        <dbReference type="SAM" id="Phobius"/>
    </source>
</evidence>
<dbReference type="Gene3D" id="3.30.565.10">
    <property type="entry name" value="Histidine kinase-like ATPase, C-terminal domain"/>
    <property type="match status" value="1"/>
</dbReference>
<reference evidence="6" key="1">
    <citation type="journal article" date="2019" name="Int. J. Syst. Evol. Microbiol.">
        <title>The Global Catalogue of Microorganisms (GCM) 10K type strain sequencing project: providing services to taxonomists for standard genome sequencing and annotation.</title>
        <authorList>
            <consortium name="The Broad Institute Genomics Platform"/>
            <consortium name="The Broad Institute Genome Sequencing Center for Infectious Disease"/>
            <person name="Wu L."/>
            <person name="Ma J."/>
        </authorList>
    </citation>
    <scope>NUCLEOTIDE SEQUENCE [LARGE SCALE GENOMIC DNA]</scope>
    <source>
        <strain evidence="6">CGMCC 1.12192</strain>
    </source>
</reference>
<organism evidence="5 6">
    <name type="scientific">Agromyces aurantiacus</name>
    <dbReference type="NCBI Taxonomy" id="165814"/>
    <lineage>
        <taxon>Bacteria</taxon>
        <taxon>Bacillati</taxon>
        <taxon>Actinomycetota</taxon>
        <taxon>Actinomycetes</taxon>
        <taxon>Micrococcales</taxon>
        <taxon>Microbacteriaceae</taxon>
        <taxon>Agromyces</taxon>
    </lineage>
</organism>
<keyword evidence="2 5" id="KW-0418">Kinase</keyword>
<keyword evidence="1" id="KW-0808">Transferase</keyword>
<accession>A0ABV9R6G0</accession>
<dbReference type="SUPFAM" id="SSF55874">
    <property type="entry name" value="ATPase domain of HSP90 chaperone/DNA topoisomerase II/histidine kinase"/>
    <property type="match status" value="1"/>
</dbReference>
<evidence type="ECO:0000313" key="6">
    <source>
        <dbReference type="Proteomes" id="UP001595960"/>
    </source>
</evidence>
<dbReference type="PANTHER" id="PTHR24421">
    <property type="entry name" value="NITRATE/NITRITE SENSOR PROTEIN NARX-RELATED"/>
    <property type="match status" value="1"/>
</dbReference>
<feature type="transmembrane region" description="Helical" evidence="4">
    <location>
        <begin position="24"/>
        <end position="45"/>
    </location>
</feature>
<dbReference type="Proteomes" id="UP001595960">
    <property type="component" value="Unassembled WGS sequence"/>
</dbReference>
<dbReference type="InterPro" id="IPR036890">
    <property type="entry name" value="HATPase_C_sf"/>
</dbReference>
<evidence type="ECO:0000256" key="3">
    <source>
        <dbReference type="ARBA" id="ARBA00023012"/>
    </source>
</evidence>
<dbReference type="GO" id="GO:0016301">
    <property type="term" value="F:kinase activity"/>
    <property type="evidence" value="ECO:0007669"/>
    <property type="project" value="UniProtKB-KW"/>
</dbReference>
<comment type="caution">
    <text evidence="5">The sequence shown here is derived from an EMBL/GenBank/DDBJ whole genome shotgun (WGS) entry which is preliminary data.</text>
</comment>
<evidence type="ECO:0000313" key="5">
    <source>
        <dbReference type="EMBL" id="MFC4829313.1"/>
    </source>
</evidence>
<feature type="transmembrane region" description="Helical" evidence="4">
    <location>
        <begin position="116"/>
        <end position="143"/>
    </location>
</feature>
<dbReference type="InterPro" id="IPR050482">
    <property type="entry name" value="Sensor_HK_TwoCompSys"/>
</dbReference>
<dbReference type="RefSeq" id="WP_204392930.1">
    <property type="nucleotide sequence ID" value="NZ_JAFBBW010000001.1"/>
</dbReference>
<protein>
    <submittedName>
        <fullName evidence="5">Sensor histidine kinase</fullName>
    </submittedName>
</protein>
<proteinExistence type="predicted"/>
<keyword evidence="4" id="KW-0812">Transmembrane</keyword>
<keyword evidence="6" id="KW-1185">Reference proteome</keyword>
<feature type="transmembrane region" description="Helical" evidence="4">
    <location>
        <begin position="163"/>
        <end position="182"/>
    </location>
</feature>
<keyword evidence="4" id="KW-1133">Transmembrane helix</keyword>
<feature type="transmembrane region" description="Helical" evidence="4">
    <location>
        <begin position="81"/>
        <end position="104"/>
    </location>
</feature>